<keyword evidence="2" id="KW-0812">Transmembrane</keyword>
<sequence>MKIFKWRKDESQPNQEDQVEWLQNENDKLLNQVESLKLDLTELRAENQDLVNKLSGNKYHRTFIKTGSGLGVLMVTYILLAFMGAKPTDITWLLLIEAIFIFLMLRGDDK</sequence>
<feature type="transmembrane region" description="Helical" evidence="2">
    <location>
        <begin position="63"/>
        <end position="84"/>
    </location>
</feature>
<organism evidence="3 4">
    <name type="scientific">Convivina intestini</name>
    <dbReference type="NCBI Taxonomy" id="1505726"/>
    <lineage>
        <taxon>Bacteria</taxon>
        <taxon>Bacillati</taxon>
        <taxon>Bacillota</taxon>
        <taxon>Bacilli</taxon>
        <taxon>Lactobacillales</taxon>
        <taxon>Lactobacillaceae</taxon>
        <taxon>Convivina</taxon>
    </lineage>
</organism>
<comment type="caution">
    <text evidence="3">The sequence shown here is derived from an EMBL/GenBank/DDBJ whole genome shotgun (WGS) entry which is preliminary data.</text>
</comment>
<evidence type="ECO:0000313" key="3">
    <source>
        <dbReference type="EMBL" id="PVY82532.1"/>
    </source>
</evidence>
<evidence type="ECO:0000256" key="1">
    <source>
        <dbReference type="SAM" id="Coils"/>
    </source>
</evidence>
<dbReference type="AlphaFoldDB" id="A0A2U1D4Q9"/>
<protein>
    <submittedName>
        <fullName evidence="3">Uncharacterized protein</fullName>
    </submittedName>
</protein>
<feature type="transmembrane region" description="Helical" evidence="2">
    <location>
        <begin position="90"/>
        <end position="107"/>
    </location>
</feature>
<proteinExistence type="predicted"/>
<keyword evidence="2" id="KW-0472">Membrane</keyword>
<feature type="coiled-coil region" evidence="1">
    <location>
        <begin position="19"/>
        <end position="53"/>
    </location>
</feature>
<reference evidence="3 4" key="1">
    <citation type="submission" date="2018-04" db="EMBL/GenBank/DDBJ databases">
        <title>Genomic Encyclopedia of Type Strains, Phase IV (KMG-IV): sequencing the most valuable type-strain genomes for metagenomic binning, comparative biology and taxonomic classification.</title>
        <authorList>
            <person name="Goeker M."/>
        </authorList>
    </citation>
    <scope>NUCLEOTIDE SEQUENCE [LARGE SCALE GENOMIC DNA]</scope>
    <source>
        <strain evidence="3 4">DSM 28795</strain>
    </source>
</reference>
<name>A0A2U1D4Q9_9LACO</name>
<dbReference type="OrthoDB" id="2142284at2"/>
<dbReference type="Proteomes" id="UP000245433">
    <property type="component" value="Unassembled WGS sequence"/>
</dbReference>
<dbReference type="EMBL" id="QEKT01000012">
    <property type="protein sequence ID" value="PVY82532.1"/>
    <property type="molecule type" value="Genomic_DNA"/>
</dbReference>
<evidence type="ECO:0000256" key="2">
    <source>
        <dbReference type="SAM" id="Phobius"/>
    </source>
</evidence>
<evidence type="ECO:0000313" key="4">
    <source>
        <dbReference type="Proteomes" id="UP000245433"/>
    </source>
</evidence>
<keyword evidence="2" id="KW-1133">Transmembrane helix</keyword>
<keyword evidence="1" id="KW-0175">Coiled coil</keyword>
<gene>
    <name evidence="3" type="ORF">C7384_1123</name>
</gene>
<dbReference type="RefSeq" id="WP_089940481.1">
    <property type="nucleotide sequence ID" value="NZ_CAKOEX010000025.1"/>
</dbReference>
<keyword evidence="4" id="KW-1185">Reference proteome</keyword>
<accession>A0A2U1D4Q9</accession>